<dbReference type="AlphaFoldDB" id="A0A917D784"/>
<comment type="caution">
    <text evidence="1">The sequence shown here is derived from an EMBL/GenBank/DDBJ whole genome shotgun (WGS) entry which is preliminary data.</text>
</comment>
<sequence length="95" mass="10614">MKLDASVKSTDKVEIAWKGMSLEGRKVTLYIWNRETGQWTALANQVAGTEPFELKSFVTAGDYVVDGSIHALVQDEVSQTSGDFDYSFVWMSDTQ</sequence>
<evidence type="ECO:0000313" key="2">
    <source>
        <dbReference type="Proteomes" id="UP000644756"/>
    </source>
</evidence>
<protein>
    <submittedName>
        <fullName evidence="1">Uncharacterized protein</fullName>
    </submittedName>
</protein>
<accession>A0A917D784</accession>
<reference evidence="1" key="2">
    <citation type="submission" date="2020-09" db="EMBL/GenBank/DDBJ databases">
        <authorList>
            <person name="Sun Q."/>
            <person name="Zhou Y."/>
        </authorList>
    </citation>
    <scope>NUCLEOTIDE SEQUENCE</scope>
    <source>
        <strain evidence="1">CGMCC 1.12987</strain>
    </source>
</reference>
<keyword evidence="2" id="KW-1185">Reference proteome</keyword>
<gene>
    <name evidence="1" type="ORF">GCM10010916_30120</name>
</gene>
<reference evidence="1" key="1">
    <citation type="journal article" date="2014" name="Int. J. Syst. Evol. Microbiol.">
        <title>Complete genome sequence of Corynebacterium casei LMG S-19264T (=DSM 44701T), isolated from a smear-ripened cheese.</title>
        <authorList>
            <consortium name="US DOE Joint Genome Institute (JGI-PGF)"/>
            <person name="Walter F."/>
            <person name="Albersmeier A."/>
            <person name="Kalinowski J."/>
            <person name="Ruckert C."/>
        </authorList>
    </citation>
    <scope>NUCLEOTIDE SEQUENCE</scope>
    <source>
        <strain evidence="1">CGMCC 1.12987</strain>
    </source>
</reference>
<evidence type="ECO:0000313" key="1">
    <source>
        <dbReference type="EMBL" id="GGG11251.1"/>
    </source>
</evidence>
<dbReference type="RefSeq" id="WP_188531883.1">
    <property type="nucleotide sequence ID" value="NZ_BMGR01000009.1"/>
</dbReference>
<dbReference type="Proteomes" id="UP000644756">
    <property type="component" value="Unassembled WGS sequence"/>
</dbReference>
<name>A0A917D784_9BACL</name>
<organism evidence="1 2">
    <name type="scientific">Paenibacillus abyssi</name>
    <dbReference type="NCBI Taxonomy" id="1340531"/>
    <lineage>
        <taxon>Bacteria</taxon>
        <taxon>Bacillati</taxon>
        <taxon>Bacillota</taxon>
        <taxon>Bacilli</taxon>
        <taxon>Bacillales</taxon>
        <taxon>Paenibacillaceae</taxon>
        <taxon>Paenibacillus</taxon>
    </lineage>
</organism>
<proteinExistence type="predicted"/>
<dbReference type="EMBL" id="BMGR01000009">
    <property type="protein sequence ID" value="GGG11251.1"/>
    <property type="molecule type" value="Genomic_DNA"/>
</dbReference>